<accession>A0A2M4DPX0</accession>
<reference evidence="2" key="1">
    <citation type="submission" date="2018-01" db="EMBL/GenBank/DDBJ databases">
        <title>An insight into the sialome of Amazonian anophelines.</title>
        <authorList>
            <person name="Ribeiro J.M."/>
            <person name="Scarpassa V."/>
            <person name="Calvo E."/>
        </authorList>
    </citation>
    <scope>NUCLEOTIDE SEQUENCE</scope>
</reference>
<feature type="signal peptide" evidence="1">
    <location>
        <begin position="1"/>
        <end position="17"/>
    </location>
</feature>
<name>A0A2M4DPX0_ANODA</name>
<sequence>MLMLLLCYVFVFTIVSSSLLSFFGAPPLNNPVPPTALCRDETDEVPRSVLRPECVPQLSALCCVLAKISNLPAPRRRYSFER</sequence>
<dbReference type="EMBL" id="GGFL01014990">
    <property type="protein sequence ID" value="MBW79168.1"/>
    <property type="molecule type" value="Transcribed_RNA"/>
</dbReference>
<evidence type="ECO:0000256" key="1">
    <source>
        <dbReference type="SAM" id="SignalP"/>
    </source>
</evidence>
<evidence type="ECO:0000313" key="2">
    <source>
        <dbReference type="EMBL" id="MBW79168.1"/>
    </source>
</evidence>
<keyword evidence="1" id="KW-0732">Signal</keyword>
<protein>
    <submittedName>
        <fullName evidence="2">Putative secreted protein</fullName>
    </submittedName>
</protein>
<dbReference type="AlphaFoldDB" id="A0A2M4DPX0"/>
<proteinExistence type="predicted"/>
<organism evidence="2">
    <name type="scientific">Anopheles darlingi</name>
    <name type="common">Mosquito</name>
    <dbReference type="NCBI Taxonomy" id="43151"/>
    <lineage>
        <taxon>Eukaryota</taxon>
        <taxon>Metazoa</taxon>
        <taxon>Ecdysozoa</taxon>
        <taxon>Arthropoda</taxon>
        <taxon>Hexapoda</taxon>
        <taxon>Insecta</taxon>
        <taxon>Pterygota</taxon>
        <taxon>Neoptera</taxon>
        <taxon>Endopterygota</taxon>
        <taxon>Diptera</taxon>
        <taxon>Nematocera</taxon>
        <taxon>Culicoidea</taxon>
        <taxon>Culicidae</taxon>
        <taxon>Anophelinae</taxon>
        <taxon>Anopheles</taxon>
    </lineage>
</organism>
<feature type="chain" id="PRO_5014682510" evidence="1">
    <location>
        <begin position="18"/>
        <end position="82"/>
    </location>
</feature>